<keyword evidence="2" id="KW-1185">Reference proteome</keyword>
<organism evidence="1 2">
    <name type="scientific">Rickettsia rickettsii (strain Iowa)</name>
    <dbReference type="NCBI Taxonomy" id="452659"/>
    <lineage>
        <taxon>Bacteria</taxon>
        <taxon>Pseudomonadati</taxon>
        <taxon>Pseudomonadota</taxon>
        <taxon>Alphaproteobacteria</taxon>
        <taxon>Rickettsiales</taxon>
        <taxon>Rickettsiaceae</taxon>
        <taxon>Rickettsieae</taxon>
        <taxon>Rickettsia</taxon>
        <taxon>spotted fever group</taxon>
    </lineage>
</organism>
<sequence length="17" mass="1822">MSLIIVKIIGEAIPIVL</sequence>
<reference evidence="1 2" key="2">
    <citation type="journal article" date="2015" name="Infect. Immun.">
        <title>Comparative genome sequencing of Rickettsia rickettsii strains that differ in virulence.</title>
        <authorList>
            <person name="Clark T.R."/>
            <person name="Noriea N.F."/>
            <person name="Bublitz D.C."/>
            <person name="Ellison D.W."/>
            <person name="Martens C."/>
            <person name="Lutter E.I."/>
            <person name="Hackstadt T."/>
        </authorList>
    </citation>
    <scope>NUCLEOTIDE SEQUENCE [LARGE SCALE GENOMIC DNA]</scope>
    <source>
        <strain evidence="1 2">Iowa</strain>
    </source>
</reference>
<accession>B0BVK5</accession>
<reference evidence="1 2" key="1">
    <citation type="journal article" date="2008" name="Infect. Immun.">
        <title>Genomic comparison of virulent Rickettsia rickettsii Sheila Smith and avirulent Rickettsia rickettsii Iowa.</title>
        <authorList>
            <person name="Ellison D.W."/>
            <person name="Clark T.R."/>
            <person name="Sturdevant D.E."/>
            <person name="Virtaneva K."/>
            <person name="Porcella S.F."/>
            <person name="Hackstadt T."/>
        </authorList>
    </citation>
    <scope>NUCLEOTIDE SEQUENCE [LARGE SCALE GENOMIC DNA]</scope>
    <source>
        <strain evidence="1 2">Iowa</strain>
    </source>
</reference>
<gene>
    <name evidence="1" type="ordered locus">RrIowa_1547</name>
</gene>
<evidence type="ECO:0000313" key="2">
    <source>
        <dbReference type="Proteomes" id="UP000000796"/>
    </source>
</evidence>
<dbReference type="EMBL" id="CP000766">
    <property type="protein sequence ID" value="ABY73265.1"/>
    <property type="molecule type" value="Genomic_DNA"/>
</dbReference>
<dbReference type="HOGENOM" id="CLU_3431909_0_0_5"/>
<dbReference type="KEGG" id="rrj:RrIowa_1547"/>
<proteinExistence type="predicted"/>
<dbReference type="AlphaFoldDB" id="B0BVK5"/>
<dbReference type="Proteomes" id="UP000000796">
    <property type="component" value="Chromosome"/>
</dbReference>
<name>B0BVK5_RICRO</name>
<protein>
    <submittedName>
        <fullName evidence="1">Uncharacterized protein</fullName>
    </submittedName>
</protein>
<evidence type="ECO:0000313" key="1">
    <source>
        <dbReference type="EMBL" id="ABY73265.1"/>
    </source>
</evidence>